<dbReference type="GeneID" id="103511990"/>
<dbReference type="CDD" id="cd11304">
    <property type="entry name" value="Cadherin_repeat"/>
    <property type="match status" value="1"/>
</dbReference>
<keyword evidence="2" id="KW-0812">Transmembrane</keyword>
<evidence type="ECO:0000256" key="4">
    <source>
        <dbReference type="ARBA" id="ARBA00023180"/>
    </source>
</evidence>
<evidence type="ECO:0000259" key="7">
    <source>
        <dbReference type="PROSITE" id="PS50268"/>
    </source>
</evidence>
<dbReference type="InterPro" id="IPR015919">
    <property type="entry name" value="Cadherin-like_sf"/>
</dbReference>
<reference evidence="9" key="1">
    <citation type="submission" date="2025-08" db="UniProtKB">
        <authorList>
            <consortium name="RefSeq"/>
        </authorList>
    </citation>
    <scope>IDENTIFICATION</scope>
</reference>
<keyword evidence="8" id="KW-1185">Reference proteome</keyword>
<dbReference type="STRING" id="121845.A0A3Q0IYR5"/>
<keyword evidence="4" id="KW-0325">Glycoprotein</keyword>
<dbReference type="PaxDb" id="121845-A0A3Q0IYR5"/>
<keyword evidence="5" id="KW-0106">Calcium</keyword>
<feature type="region of interest" description="Disordered" evidence="6">
    <location>
        <begin position="93"/>
        <end position="114"/>
    </location>
</feature>
<dbReference type="GO" id="GO:0007156">
    <property type="term" value="P:homophilic cell adhesion via plasma membrane adhesion molecules"/>
    <property type="evidence" value="ECO:0007669"/>
    <property type="project" value="InterPro"/>
</dbReference>
<feature type="domain" description="Cadherin" evidence="7">
    <location>
        <begin position="1"/>
        <end position="88"/>
    </location>
</feature>
<organism evidence="8 9">
    <name type="scientific">Diaphorina citri</name>
    <name type="common">Asian citrus psyllid</name>
    <dbReference type="NCBI Taxonomy" id="121845"/>
    <lineage>
        <taxon>Eukaryota</taxon>
        <taxon>Metazoa</taxon>
        <taxon>Ecdysozoa</taxon>
        <taxon>Arthropoda</taxon>
        <taxon>Hexapoda</taxon>
        <taxon>Insecta</taxon>
        <taxon>Pterygota</taxon>
        <taxon>Neoptera</taxon>
        <taxon>Paraneoptera</taxon>
        <taxon>Hemiptera</taxon>
        <taxon>Sternorrhyncha</taxon>
        <taxon>Psylloidea</taxon>
        <taxon>Psyllidae</taxon>
        <taxon>Diaphorininae</taxon>
        <taxon>Diaphorina</taxon>
    </lineage>
</organism>
<evidence type="ECO:0000256" key="1">
    <source>
        <dbReference type="ARBA" id="ARBA00004167"/>
    </source>
</evidence>
<feature type="non-terminal residue" evidence="9">
    <location>
        <position position="114"/>
    </location>
</feature>
<evidence type="ECO:0000313" key="8">
    <source>
        <dbReference type="Proteomes" id="UP000079169"/>
    </source>
</evidence>
<keyword evidence="3" id="KW-1133">Transmembrane helix</keyword>
<dbReference type="GO" id="GO:0005886">
    <property type="term" value="C:plasma membrane"/>
    <property type="evidence" value="ECO:0007669"/>
    <property type="project" value="TreeGrafter"/>
</dbReference>
<dbReference type="InterPro" id="IPR002126">
    <property type="entry name" value="Cadherin-like_dom"/>
</dbReference>
<dbReference type="Pfam" id="PF00028">
    <property type="entry name" value="Cadherin"/>
    <property type="match status" value="1"/>
</dbReference>
<accession>A0A3Q0IYR5</accession>
<proteinExistence type="predicted"/>
<dbReference type="SMART" id="SM00112">
    <property type="entry name" value="CA"/>
    <property type="match status" value="1"/>
</dbReference>
<sequence length="114" mass="12806">MRISATDIDDGRNSIVTYELKANPPADMKYFRIDPNTGIIYLGHTIDKRPGYKFNMTATARDQGQDPQSNRVGLNIRVVESNKKAPEFLEYPTSPIEIPENTPPDKDVIATLRA</sequence>
<dbReference type="InterPro" id="IPR050174">
    <property type="entry name" value="Protocadherin/Cadherin-CA"/>
</dbReference>
<evidence type="ECO:0000256" key="3">
    <source>
        <dbReference type="ARBA" id="ARBA00022989"/>
    </source>
</evidence>
<evidence type="ECO:0000313" key="9">
    <source>
        <dbReference type="RefSeq" id="XP_026681391.1"/>
    </source>
</evidence>
<comment type="subcellular location">
    <subcellularLocation>
        <location evidence="1">Membrane</location>
        <topology evidence="1">Single-pass membrane protein</topology>
    </subcellularLocation>
</comment>
<evidence type="ECO:0000256" key="2">
    <source>
        <dbReference type="ARBA" id="ARBA00022692"/>
    </source>
</evidence>
<evidence type="ECO:0000256" key="6">
    <source>
        <dbReference type="SAM" id="MobiDB-lite"/>
    </source>
</evidence>
<dbReference type="PANTHER" id="PTHR24028:SF328">
    <property type="entry name" value="CADHERIN-3"/>
    <property type="match status" value="1"/>
</dbReference>
<dbReference type="Gene3D" id="2.60.40.60">
    <property type="entry name" value="Cadherins"/>
    <property type="match status" value="1"/>
</dbReference>
<evidence type="ECO:0000256" key="5">
    <source>
        <dbReference type="PROSITE-ProRule" id="PRU00043"/>
    </source>
</evidence>
<dbReference type="AlphaFoldDB" id="A0A3Q0IYR5"/>
<gene>
    <name evidence="9" type="primary">LOC103511990</name>
</gene>
<dbReference type="SUPFAM" id="SSF49313">
    <property type="entry name" value="Cadherin-like"/>
    <property type="match status" value="1"/>
</dbReference>
<dbReference type="GO" id="GO:0005509">
    <property type="term" value="F:calcium ion binding"/>
    <property type="evidence" value="ECO:0007669"/>
    <property type="project" value="UniProtKB-UniRule"/>
</dbReference>
<dbReference type="Proteomes" id="UP000079169">
    <property type="component" value="Unplaced"/>
</dbReference>
<dbReference type="PROSITE" id="PS50268">
    <property type="entry name" value="CADHERIN_2"/>
    <property type="match status" value="1"/>
</dbReference>
<dbReference type="RefSeq" id="XP_026681391.1">
    <property type="nucleotide sequence ID" value="XM_026825590.1"/>
</dbReference>
<protein>
    <submittedName>
        <fullName evidence="9">DE-cadherin-like</fullName>
    </submittedName>
</protein>
<dbReference type="PANTHER" id="PTHR24028">
    <property type="entry name" value="CADHERIN-87A"/>
    <property type="match status" value="1"/>
</dbReference>
<keyword evidence="3" id="KW-0472">Membrane</keyword>
<name>A0A3Q0IYR5_DIACI</name>
<dbReference type="KEGG" id="dci:103511990"/>